<dbReference type="AlphaFoldDB" id="G0LN18"/>
<keyword evidence="1" id="KW-0812">Transmembrane</keyword>
<evidence type="ECO:0000313" key="2">
    <source>
        <dbReference type="EMBL" id="CCC41488.1"/>
    </source>
</evidence>
<sequence>MALVRRRCRSFLRVAQTTVPILVQKGHIKHAYVARMTDEEINLHAHLRSIRTALVAMAISILATGLIIADESGLGFPLFVITLLVCGYAFIPTLLTRLRGQ</sequence>
<keyword evidence="1" id="KW-0472">Membrane</keyword>
<reference evidence="2 3" key="1">
    <citation type="journal article" date="2011" name="PLoS ONE">
        <title>Haloquadratum walsbyi: limited diversity in a global pond.</title>
        <authorList>
            <person name="Dyall-Smith M."/>
            <person name="Pfeiffer F."/>
            <person name="Klee K."/>
            <person name="Palm P."/>
            <person name="Gross K."/>
            <person name="Schuster S.C."/>
            <person name="Rampp M."/>
            <person name="Oesterhelt D."/>
        </authorList>
    </citation>
    <scope>NUCLEOTIDE SEQUENCE [LARGE SCALE GENOMIC DNA]</scope>
    <source>
        <strain evidence="3">DSM 16854 / JCM 12705 / C23</strain>
    </source>
</reference>
<feature type="transmembrane region" description="Helical" evidence="1">
    <location>
        <begin position="50"/>
        <end position="69"/>
    </location>
</feature>
<evidence type="ECO:0000256" key="1">
    <source>
        <dbReference type="SAM" id="Phobius"/>
    </source>
</evidence>
<dbReference type="EMBL" id="FR746099">
    <property type="protein sequence ID" value="CCC41488.1"/>
    <property type="molecule type" value="Genomic_DNA"/>
</dbReference>
<organism evidence="2 3">
    <name type="scientific">Haloquadratum walsbyi (strain DSM 16854 / JCM 12705 / C23)</name>
    <dbReference type="NCBI Taxonomy" id="768065"/>
    <lineage>
        <taxon>Archaea</taxon>
        <taxon>Methanobacteriati</taxon>
        <taxon>Methanobacteriota</taxon>
        <taxon>Stenosarchaea group</taxon>
        <taxon>Halobacteria</taxon>
        <taxon>Halobacteriales</taxon>
        <taxon>Haloferacaceae</taxon>
        <taxon>Haloquadratum</taxon>
    </lineage>
</organism>
<dbReference type="Proteomes" id="UP000007954">
    <property type="component" value="Chromosome"/>
</dbReference>
<protein>
    <submittedName>
        <fullName evidence="2">Uncharacterized protein</fullName>
    </submittedName>
</protein>
<dbReference type="HOGENOM" id="CLU_179750_0_0_2"/>
<proteinExistence type="predicted"/>
<gene>
    <name evidence="2" type="ordered locus">Hqrw_3750</name>
</gene>
<keyword evidence="1" id="KW-1133">Transmembrane helix</keyword>
<name>G0LN18_HALWC</name>
<evidence type="ECO:0000313" key="3">
    <source>
        <dbReference type="Proteomes" id="UP000007954"/>
    </source>
</evidence>
<dbReference type="KEGG" id="hwc:Hqrw_3750"/>
<feature type="transmembrane region" description="Helical" evidence="1">
    <location>
        <begin position="75"/>
        <end position="95"/>
    </location>
</feature>
<accession>G0LN18</accession>